<dbReference type="PANTHER" id="PTHR43479:SF11">
    <property type="entry name" value="ACREF_ENVCD OPERON REPRESSOR-RELATED"/>
    <property type="match status" value="1"/>
</dbReference>
<accession>A0A7W2EPS5</accession>
<dbReference type="RefSeq" id="WP_182160539.1">
    <property type="nucleotide sequence ID" value="NZ_JACEZT010000002.1"/>
</dbReference>
<keyword evidence="5" id="KW-1185">Reference proteome</keyword>
<dbReference type="SUPFAM" id="SSF46689">
    <property type="entry name" value="Homeodomain-like"/>
    <property type="match status" value="1"/>
</dbReference>
<dbReference type="InterPro" id="IPR009057">
    <property type="entry name" value="Homeodomain-like_sf"/>
</dbReference>
<dbReference type="PROSITE" id="PS50977">
    <property type="entry name" value="HTH_TETR_2"/>
    <property type="match status" value="1"/>
</dbReference>
<dbReference type="PANTHER" id="PTHR43479">
    <property type="entry name" value="ACREF/ENVCD OPERON REPRESSOR-RELATED"/>
    <property type="match status" value="1"/>
</dbReference>
<dbReference type="Pfam" id="PF21306">
    <property type="entry name" value="TetR_C_40"/>
    <property type="match status" value="1"/>
</dbReference>
<dbReference type="Pfam" id="PF00440">
    <property type="entry name" value="TetR_N"/>
    <property type="match status" value="1"/>
</dbReference>
<dbReference type="InterPro" id="IPR050624">
    <property type="entry name" value="HTH-type_Tx_Regulator"/>
</dbReference>
<dbReference type="EMBL" id="JACEZT010000002">
    <property type="protein sequence ID" value="MBA5636407.1"/>
    <property type="molecule type" value="Genomic_DNA"/>
</dbReference>
<comment type="caution">
    <text evidence="4">The sequence shown here is derived from an EMBL/GenBank/DDBJ whole genome shotgun (WGS) entry which is preliminary data.</text>
</comment>
<dbReference type="Gene3D" id="1.10.357.10">
    <property type="entry name" value="Tetracycline Repressor, domain 2"/>
    <property type="match status" value="1"/>
</dbReference>
<sequence>MRRHLIESALKLFAERGLEEVVIDDVIVAAGVSRGTFYHYFKTNAELLAAVVEDLGNELMQMIEAVVGTLKDPAERLALGLRLYLHAVQAYPTFAAFMARTGLHAAGPNNLVYEYIPRHLEDGMRAGRFKIADVGMGLDVVAGIALAAVNSIVGRAVPPHFPEQATSHILMGLGMTPATAGRLVQLPLPAVALPPDSLLVRTHPAPAA</sequence>
<name>A0A7W2EPS5_9BURK</name>
<dbReference type="PRINTS" id="PR00455">
    <property type="entry name" value="HTHTETR"/>
</dbReference>
<feature type="domain" description="HTH tetR-type" evidence="3">
    <location>
        <begin position="1"/>
        <end position="59"/>
    </location>
</feature>
<keyword evidence="1 2" id="KW-0238">DNA-binding</keyword>
<evidence type="ECO:0000256" key="1">
    <source>
        <dbReference type="ARBA" id="ARBA00023125"/>
    </source>
</evidence>
<dbReference type="Proteomes" id="UP000534388">
    <property type="component" value="Unassembled WGS sequence"/>
</dbReference>
<dbReference type="InterPro" id="IPR049513">
    <property type="entry name" value="TetR_C_40"/>
</dbReference>
<dbReference type="AlphaFoldDB" id="A0A7W2EPS5"/>
<evidence type="ECO:0000259" key="3">
    <source>
        <dbReference type="PROSITE" id="PS50977"/>
    </source>
</evidence>
<dbReference type="InterPro" id="IPR001647">
    <property type="entry name" value="HTH_TetR"/>
</dbReference>
<proteinExistence type="predicted"/>
<dbReference type="GO" id="GO:0003677">
    <property type="term" value="F:DNA binding"/>
    <property type="evidence" value="ECO:0007669"/>
    <property type="project" value="UniProtKB-UniRule"/>
</dbReference>
<reference evidence="4 5" key="1">
    <citation type="submission" date="2020-07" db="EMBL/GenBank/DDBJ databases">
        <title>Novel species isolated from subtropical streams in China.</title>
        <authorList>
            <person name="Lu H."/>
        </authorList>
    </citation>
    <scope>NUCLEOTIDE SEQUENCE [LARGE SCALE GENOMIC DNA]</scope>
    <source>
        <strain evidence="4 5">LX20W</strain>
    </source>
</reference>
<organism evidence="4 5">
    <name type="scientific">Rugamonas brunnea</name>
    <dbReference type="NCBI Taxonomy" id="2758569"/>
    <lineage>
        <taxon>Bacteria</taxon>
        <taxon>Pseudomonadati</taxon>
        <taxon>Pseudomonadota</taxon>
        <taxon>Betaproteobacteria</taxon>
        <taxon>Burkholderiales</taxon>
        <taxon>Oxalobacteraceae</taxon>
        <taxon>Telluria group</taxon>
        <taxon>Rugamonas</taxon>
    </lineage>
</organism>
<evidence type="ECO:0000313" key="5">
    <source>
        <dbReference type="Proteomes" id="UP000534388"/>
    </source>
</evidence>
<evidence type="ECO:0000313" key="4">
    <source>
        <dbReference type="EMBL" id="MBA5636407.1"/>
    </source>
</evidence>
<gene>
    <name evidence="4" type="ORF">H3H37_05005</name>
</gene>
<evidence type="ECO:0000256" key="2">
    <source>
        <dbReference type="PROSITE-ProRule" id="PRU00335"/>
    </source>
</evidence>
<protein>
    <submittedName>
        <fullName evidence="4">TetR/AcrR family transcriptional regulator</fullName>
    </submittedName>
</protein>
<feature type="DNA-binding region" description="H-T-H motif" evidence="2">
    <location>
        <begin position="22"/>
        <end position="41"/>
    </location>
</feature>